<name>D3EN91_ATETH</name>
<protein>
    <submittedName>
        <fullName evidence="2">Uncharacterized protein</fullName>
    </submittedName>
</protein>
<feature type="transmembrane region" description="Helical" evidence="1">
    <location>
        <begin position="48"/>
        <end position="69"/>
    </location>
</feature>
<gene>
    <name evidence="2" type="ordered locus">UCYN_01920</name>
</gene>
<dbReference type="HOGENOM" id="CLU_180814_0_0_3"/>
<keyword evidence="3" id="KW-1185">Reference proteome</keyword>
<accession>D3EN91</accession>
<dbReference type="AlphaFoldDB" id="D3EN91"/>
<evidence type="ECO:0000256" key="1">
    <source>
        <dbReference type="SAM" id="Phobius"/>
    </source>
</evidence>
<organism evidence="3">
    <name type="scientific">Atelocyanobacterium thalassa (isolate ALOHA)</name>
    <dbReference type="NCBI Taxonomy" id="1453429"/>
    <lineage>
        <taxon>Bacteria</taxon>
        <taxon>Bacillati</taxon>
        <taxon>Cyanobacteriota</taxon>
        <taxon>Cyanophyceae</taxon>
        <taxon>Oscillatoriophycideae</taxon>
        <taxon>Chroococcales</taxon>
        <taxon>Aphanothecaceae</taxon>
        <taxon>Candidatus Atelocyanobacterium</taxon>
        <taxon>Candidatus Atelocyanobacterium thalassae</taxon>
    </lineage>
</organism>
<dbReference type="RefSeq" id="WP_012953606.1">
    <property type="nucleotide sequence ID" value="NC_013771.1"/>
</dbReference>
<dbReference type="OrthoDB" id="427287at2"/>
<dbReference type="Proteomes" id="UP000001405">
    <property type="component" value="Chromosome"/>
</dbReference>
<dbReference type="STRING" id="1453429.UCYN_01920"/>
<keyword evidence="1" id="KW-0472">Membrane</keyword>
<proteinExistence type="predicted"/>
<sequence>MKFNFINWLNYLLVANIFLIFLGFAWFSIAVIGNLFNLTLGLKLWYRLWNVLFQPAIGILFISILINWLTQKFFILFRTLSSKGKNS</sequence>
<feature type="transmembrane region" description="Helical" evidence="1">
    <location>
        <begin position="12"/>
        <end position="36"/>
    </location>
</feature>
<keyword evidence="1" id="KW-0812">Transmembrane</keyword>
<reference evidence="2 3" key="1">
    <citation type="journal article" date="2010" name="Nature">
        <title>Metabolic streamlining in an open-ocean nitrogen-fixing cyanobacterium.</title>
        <authorList>
            <person name="Tripp H.J."/>
            <person name="Bench S.R."/>
            <person name="Turk K.A."/>
            <person name="Foster R.A."/>
            <person name="Desany B.A."/>
            <person name="Niazi F."/>
            <person name="Affourtit J.P."/>
            <person name="Zehr J.P."/>
        </authorList>
    </citation>
    <scope>NUCLEOTIDE SEQUENCE [LARGE SCALE GENOMIC DNA]</scope>
    <source>
        <strain evidence="3">ALOHA</strain>
    </source>
</reference>
<dbReference type="EMBL" id="CP001842">
    <property type="protein sequence ID" value="ADB94941.1"/>
    <property type="molecule type" value="Genomic_DNA"/>
</dbReference>
<dbReference type="KEGG" id="cyu:UCYN_01920"/>
<evidence type="ECO:0000313" key="3">
    <source>
        <dbReference type="Proteomes" id="UP000001405"/>
    </source>
</evidence>
<keyword evidence="1" id="KW-1133">Transmembrane helix</keyword>
<evidence type="ECO:0000313" key="2">
    <source>
        <dbReference type="EMBL" id="ADB94941.1"/>
    </source>
</evidence>